<evidence type="ECO:0000313" key="1">
    <source>
        <dbReference type="EMBL" id="KAF0923786.1"/>
    </source>
</evidence>
<dbReference type="EMBL" id="SPHZ02000003">
    <property type="protein sequence ID" value="KAF0923786.1"/>
    <property type="molecule type" value="Genomic_DNA"/>
</dbReference>
<sequence length="62" mass="6653">MGATTASQATFIGKARVVAVKGQRQQRHGLARLAMAAGAKIGLVLGEVDRRQPHHRPNLEQP</sequence>
<organism evidence="1 2">
    <name type="scientific">Oryza meyeriana var. granulata</name>
    <dbReference type="NCBI Taxonomy" id="110450"/>
    <lineage>
        <taxon>Eukaryota</taxon>
        <taxon>Viridiplantae</taxon>
        <taxon>Streptophyta</taxon>
        <taxon>Embryophyta</taxon>
        <taxon>Tracheophyta</taxon>
        <taxon>Spermatophyta</taxon>
        <taxon>Magnoliopsida</taxon>
        <taxon>Liliopsida</taxon>
        <taxon>Poales</taxon>
        <taxon>Poaceae</taxon>
        <taxon>BOP clade</taxon>
        <taxon>Oryzoideae</taxon>
        <taxon>Oryzeae</taxon>
        <taxon>Oryzinae</taxon>
        <taxon>Oryza</taxon>
        <taxon>Oryza meyeriana</taxon>
    </lineage>
</organism>
<keyword evidence="2" id="KW-1185">Reference proteome</keyword>
<gene>
    <name evidence="1" type="ORF">E2562_006742</name>
</gene>
<comment type="caution">
    <text evidence="1">The sequence shown here is derived from an EMBL/GenBank/DDBJ whole genome shotgun (WGS) entry which is preliminary data.</text>
</comment>
<proteinExistence type="predicted"/>
<dbReference type="Proteomes" id="UP000479710">
    <property type="component" value="Unassembled WGS sequence"/>
</dbReference>
<protein>
    <submittedName>
        <fullName evidence="1">Uncharacterized protein</fullName>
    </submittedName>
</protein>
<evidence type="ECO:0000313" key="2">
    <source>
        <dbReference type="Proteomes" id="UP000479710"/>
    </source>
</evidence>
<reference evidence="1 2" key="1">
    <citation type="submission" date="2019-11" db="EMBL/GenBank/DDBJ databases">
        <title>Whole genome sequence of Oryza granulata.</title>
        <authorList>
            <person name="Li W."/>
        </authorList>
    </citation>
    <scope>NUCLEOTIDE SEQUENCE [LARGE SCALE GENOMIC DNA]</scope>
    <source>
        <strain evidence="2">cv. Menghai</strain>
        <tissue evidence="1">Leaf</tissue>
    </source>
</reference>
<dbReference type="AlphaFoldDB" id="A0A6G1EGR1"/>
<accession>A0A6G1EGR1</accession>
<name>A0A6G1EGR1_9ORYZ</name>